<organism evidence="1 2">
    <name type="scientific">Heracleum sosnowskyi</name>
    <dbReference type="NCBI Taxonomy" id="360622"/>
    <lineage>
        <taxon>Eukaryota</taxon>
        <taxon>Viridiplantae</taxon>
        <taxon>Streptophyta</taxon>
        <taxon>Embryophyta</taxon>
        <taxon>Tracheophyta</taxon>
        <taxon>Spermatophyta</taxon>
        <taxon>Magnoliopsida</taxon>
        <taxon>eudicotyledons</taxon>
        <taxon>Gunneridae</taxon>
        <taxon>Pentapetalae</taxon>
        <taxon>asterids</taxon>
        <taxon>campanulids</taxon>
        <taxon>Apiales</taxon>
        <taxon>Apiaceae</taxon>
        <taxon>Apioideae</taxon>
        <taxon>apioid superclade</taxon>
        <taxon>Tordylieae</taxon>
        <taxon>Tordyliinae</taxon>
        <taxon>Heracleum</taxon>
    </lineage>
</organism>
<reference evidence="1" key="2">
    <citation type="submission" date="2023-05" db="EMBL/GenBank/DDBJ databases">
        <authorList>
            <person name="Schelkunov M.I."/>
        </authorList>
    </citation>
    <scope>NUCLEOTIDE SEQUENCE</scope>
    <source>
        <strain evidence="1">Hsosn_3</strain>
        <tissue evidence="1">Leaf</tissue>
    </source>
</reference>
<dbReference type="AlphaFoldDB" id="A0AAD8MUR8"/>
<keyword evidence="2" id="KW-1185">Reference proteome</keyword>
<dbReference type="EMBL" id="JAUIZM010000004">
    <property type="protein sequence ID" value="KAK1390285.1"/>
    <property type="molecule type" value="Genomic_DNA"/>
</dbReference>
<comment type="caution">
    <text evidence="1">The sequence shown here is derived from an EMBL/GenBank/DDBJ whole genome shotgun (WGS) entry which is preliminary data.</text>
</comment>
<protein>
    <submittedName>
        <fullName evidence="1">Uncharacterized protein</fullName>
    </submittedName>
</protein>
<evidence type="ECO:0000313" key="1">
    <source>
        <dbReference type="EMBL" id="KAK1390285.1"/>
    </source>
</evidence>
<reference evidence="1" key="1">
    <citation type="submission" date="2023-02" db="EMBL/GenBank/DDBJ databases">
        <title>Genome of toxic invasive species Heracleum sosnowskyi carries increased number of genes despite the absence of recent whole-genome duplications.</title>
        <authorList>
            <person name="Schelkunov M."/>
            <person name="Shtratnikova V."/>
            <person name="Makarenko M."/>
            <person name="Klepikova A."/>
            <person name="Omelchenko D."/>
            <person name="Novikova G."/>
            <person name="Obukhova E."/>
            <person name="Bogdanov V."/>
            <person name="Penin A."/>
            <person name="Logacheva M."/>
        </authorList>
    </citation>
    <scope>NUCLEOTIDE SEQUENCE</scope>
    <source>
        <strain evidence="1">Hsosn_3</strain>
        <tissue evidence="1">Leaf</tissue>
    </source>
</reference>
<evidence type="ECO:0000313" key="2">
    <source>
        <dbReference type="Proteomes" id="UP001237642"/>
    </source>
</evidence>
<proteinExistence type="predicted"/>
<dbReference type="Proteomes" id="UP001237642">
    <property type="component" value="Unassembled WGS sequence"/>
</dbReference>
<sequence length="119" mass="13528">MDTSIPKQASHLSLLYNQPSDPNYTALSTSFAETSLYVTEFLRKLDGTIATLQRIISKPAVLEIALASEYLTIYMFCILIEVAERDLLASDVYLDRGWHNDDRYEYFCLSTPEVVKVVP</sequence>
<name>A0AAD8MUR8_9APIA</name>
<gene>
    <name evidence="1" type="ORF">POM88_018463</name>
</gene>
<accession>A0AAD8MUR8</accession>